<dbReference type="Gene3D" id="1.10.8.60">
    <property type="match status" value="1"/>
</dbReference>
<reference evidence="9 10" key="1">
    <citation type="submission" date="2010-12" db="EMBL/GenBank/DDBJ databases">
        <title>Complete sequence of Desulfurispirillum indicum S5.</title>
        <authorList>
            <consortium name="US DOE Joint Genome Institute"/>
            <person name="Lucas S."/>
            <person name="Copeland A."/>
            <person name="Lapidus A."/>
            <person name="Cheng J.-F."/>
            <person name="Goodwin L."/>
            <person name="Pitluck S."/>
            <person name="Chertkov O."/>
            <person name="Held B."/>
            <person name="Detter J.C."/>
            <person name="Han C."/>
            <person name="Tapia R."/>
            <person name="Land M."/>
            <person name="Hauser L."/>
            <person name="Kyrpides N."/>
            <person name="Ivanova N."/>
            <person name="Mikhailova N."/>
            <person name="Haggblom M."/>
            <person name="Rauschenbach I."/>
            <person name="Bini E."/>
            <person name="Woyke T."/>
        </authorList>
    </citation>
    <scope>NUCLEOTIDE SEQUENCE [LARGE SCALE GENOMIC DNA]</scope>
    <source>
        <strain evidence="10">ATCC BAA-1389 / DSM 22839 / S5</strain>
    </source>
</reference>
<dbReference type="GO" id="GO:0000160">
    <property type="term" value="P:phosphorelay signal transduction system"/>
    <property type="evidence" value="ECO:0007669"/>
    <property type="project" value="InterPro"/>
</dbReference>
<dbReference type="KEGG" id="din:Selin_0386"/>
<evidence type="ECO:0000256" key="3">
    <source>
        <dbReference type="ARBA" id="ARBA00023015"/>
    </source>
</evidence>
<dbReference type="PROSITE" id="PS00675">
    <property type="entry name" value="SIGMA54_INTERACT_1"/>
    <property type="match status" value="1"/>
</dbReference>
<dbReference type="SMART" id="SM00382">
    <property type="entry name" value="AAA"/>
    <property type="match status" value="1"/>
</dbReference>
<dbReference type="PANTHER" id="PTHR32071:SF117">
    <property type="entry name" value="PTS-DEPENDENT DIHYDROXYACETONE KINASE OPERON REGULATORY PROTEIN-RELATED"/>
    <property type="match status" value="1"/>
</dbReference>
<organism evidence="9 10">
    <name type="scientific">Desulfurispirillum indicum (strain ATCC BAA-1389 / DSM 22839 / S5)</name>
    <dbReference type="NCBI Taxonomy" id="653733"/>
    <lineage>
        <taxon>Bacteria</taxon>
        <taxon>Pseudomonadati</taxon>
        <taxon>Chrysiogenota</taxon>
        <taxon>Chrysiogenia</taxon>
        <taxon>Chrysiogenales</taxon>
        <taxon>Chrysiogenaceae</taxon>
        <taxon>Desulfurispirillum</taxon>
    </lineage>
</organism>
<keyword evidence="6" id="KW-0597">Phosphoprotein</keyword>
<dbReference type="SUPFAM" id="SSF52172">
    <property type="entry name" value="CheY-like"/>
    <property type="match status" value="1"/>
</dbReference>
<dbReference type="InterPro" id="IPR027417">
    <property type="entry name" value="P-loop_NTPase"/>
</dbReference>
<dbReference type="InterPro" id="IPR002197">
    <property type="entry name" value="HTH_Fis"/>
</dbReference>
<dbReference type="RefSeq" id="WP_013505031.1">
    <property type="nucleotide sequence ID" value="NC_014836.1"/>
</dbReference>
<dbReference type="Gene3D" id="3.40.50.2300">
    <property type="match status" value="1"/>
</dbReference>
<dbReference type="STRING" id="653733.Selin_0386"/>
<proteinExistence type="predicted"/>
<dbReference type="EMBL" id="CP002432">
    <property type="protein sequence ID" value="ADU65142.1"/>
    <property type="molecule type" value="Genomic_DNA"/>
</dbReference>
<dbReference type="InterPro" id="IPR011006">
    <property type="entry name" value="CheY-like_superfamily"/>
</dbReference>
<evidence type="ECO:0000256" key="4">
    <source>
        <dbReference type="ARBA" id="ARBA00023125"/>
    </source>
</evidence>
<dbReference type="Pfam" id="PF02954">
    <property type="entry name" value="HTH_8"/>
    <property type="match status" value="1"/>
</dbReference>
<dbReference type="CDD" id="cd00009">
    <property type="entry name" value="AAA"/>
    <property type="match status" value="1"/>
</dbReference>
<evidence type="ECO:0000256" key="2">
    <source>
        <dbReference type="ARBA" id="ARBA00022840"/>
    </source>
</evidence>
<evidence type="ECO:0000256" key="1">
    <source>
        <dbReference type="ARBA" id="ARBA00022741"/>
    </source>
</evidence>
<gene>
    <name evidence="9" type="ordered locus">Selin_0386</name>
</gene>
<dbReference type="InterPro" id="IPR003593">
    <property type="entry name" value="AAA+_ATPase"/>
</dbReference>
<dbReference type="GO" id="GO:0005524">
    <property type="term" value="F:ATP binding"/>
    <property type="evidence" value="ECO:0007669"/>
    <property type="project" value="UniProtKB-KW"/>
</dbReference>
<dbReference type="InterPro" id="IPR025943">
    <property type="entry name" value="Sigma_54_int_dom_ATP-bd_2"/>
</dbReference>
<dbReference type="eggNOG" id="COG2204">
    <property type="taxonomic scope" value="Bacteria"/>
</dbReference>
<keyword evidence="4" id="KW-0238">DNA-binding</keyword>
<evidence type="ECO:0000259" key="8">
    <source>
        <dbReference type="PROSITE" id="PS50110"/>
    </source>
</evidence>
<dbReference type="InterPro" id="IPR001789">
    <property type="entry name" value="Sig_transdc_resp-reg_receiver"/>
</dbReference>
<dbReference type="SUPFAM" id="SSF52540">
    <property type="entry name" value="P-loop containing nucleoside triphosphate hydrolases"/>
    <property type="match status" value="1"/>
</dbReference>
<dbReference type="InterPro" id="IPR025944">
    <property type="entry name" value="Sigma_54_int_dom_CS"/>
</dbReference>
<dbReference type="PROSITE" id="PS00676">
    <property type="entry name" value="SIGMA54_INTERACT_2"/>
    <property type="match status" value="1"/>
</dbReference>
<dbReference type="Pfam" id="PF00158">
    <property type="entry name" value="Sigma54_activat"/>
    <property type="match status" value="1"/>
</dbReference>
<name>E6W764_DESIS</name>
<keyword evidence="2" id="KW-0067">ATP-binding</keyword>
<evidence type="ECO:0000256" key="5">
    <source>
        <dbReference type="ARBA" id="ARBA00023163"/>
    </source>
</evidence>
<protein>
    <submittedName>
        <fullName evidence="9">Sigma-54 factor interaction domain-containing protein</fullName>
    </submittedName>
</protein>
<dbReference type="PROSITE" id="PS00688">
    <property type="entry name" value="SIGMA54_INTERACT_3"/>
    <property type="match status" value="1"/>
</dbReference>
<dbReference type="OrthoDB" id="9763792at2"/>
<keyword evidence="3" id="KW-0805">Transcription regulation</keyword>
<dbReference type="GO" id="GO:0006355">
    <property type="term" value="P:regulation of DNA-templated transcription"/>
    <property type="evidence" value="ECO:0007669"/>
    <property type="project" value="InterPro"/>
</dbReference>
<dbReference type="GO" id="GO:0043565">
    <property type="term" value="F:sequence-specific DNA binding"/>
    <property type="evidence" value="ECO:0007669"/>
    <property type="project" value="InterPro"/>
</dbReference>
<dbReference type="InterPro" id="IPR058031">
    <property type="entry name" value="AAA_lid_NorR"/>
</dbReference>
<dbReference type="Pfam" id="PF25601">
    <property type="entry name" value="AAA_lid_14"/>
    <property type="match status" value="1"/>
</dbReference>
<dbReference type="Gene3D" id="1.10.10.60">
    <property type="entry name" value="Homeodomain-like"/>
    <property type="match status" value="1"/>
</dbReference>
<keyword evidence="10" id="KW-1185">Reference proteome</keyword>
<dbReference type="Gene3D" id="3.40.50.300">
    <property type="entry name" value="P-loop containing nucleotide triphosphate hydrolases"/>
    <property type="match status" value="1"/>
</dbReference>
<dbReference type="InParanoid" id="E6W764"/>
<dbReference type="PRINTS" id="PR01590">
    <property type="entry name" value="HTHFIS"/>
</dbReference>
<dbReference type="InterPro" id="IPR002078">
    <property type="entry name" value="Sigma_54_int"/>
</dbReference>
<dbReference type="PANTHER" id="PTHR32071">
    <property type="entry name" value="TRANSCRIPTIONAL REGULATORY PROTEIN"/>
    <property type="match status" value="1"/>
</dbReference>
<feature type="domain" description="Response regulatory" evidence="8">
    <location>
        <begin position="10"/>
        <end position="124"/>
    </location>
</feature>
<evidence type="ECO:0000256" key="6">
    <source>
        <dbReference type="PROSITE-ProRule" id="PRU00169"/>
    </source>
</evidence>
<dbReference type="InterPro" id="IPR009057">
    <property type="entry name" value="Homeodomain-like_sf"/>
</dbReference>
<dbReference type="FunFam" id="3.40.50.300:FF:000006">
    <property type="entry name" value="DNA-binding transcriptional regulator NtrC"/>
    <property type="match status" value="1"/>
</dbReference>
<dbReference type="PROSITE" id="PS50110">
    <property type="entry name" value="RESPONSE_REGULATORY"/>
    <property type="match status" value="1"/>
</dbReference>
<accession>E6W764</accession>
<feature type="domain" description="Sigma-54 factor interaction" evidence="7">
    <location>
        <begin position="148"/>
        <end position="377"/>
    </location>
</feature>
<sequence>MGDFDPGQYRILLVEDDESLSQLLLDEISDAGYQVFREMTAEQGLRMVRAQAVDLVISDLRLPGMTGLEFLEALQRQDTPPACIVITGFGTISQAVQALKAGADDFLTKPLHLEHLMLSVRRVLGNRLLRQELAALRLAPTQESFHGMVGHSDPMTHLYAQIRQVARAYGPVLITGESGVGKELVARAIHRESERRQEAFVAINCAGIPENLMESEFFGHVAGSFTGARSERRGLISDAHGGTLLLDEIGEMPLPLQAKLLRVIQEGVLRPVGGNREEKVDVRVLAATNRDLEEEMRQGRFREDLFYRLETFALHVPPLRDRGDDLELLAARFLEQMEQRLGRRFQGFSEEALSKLRQYPFPGNVRELQNAMERAATFCRGSRIQPQHLPARIRQYRSGSDPSAPFPIALTGEDGFLSLEELQRRYIQYVVEQLGGNKRRAASVLGIGRRTLYRKLGVEE</sequence>
<dbReference type="Pfam" id="PF00072">
    <property type="entry name" value="Response_reg"/>
    <property type="match status" value="1"/>
</dbReference>
<dbReference type="SUPFAM" id="SSF46689">
    <property type="entry name" value="Homeodomain-like"/>
    <property type="match status" value="1"/>
</dbReference>
<dbReference type="InterPro" id="IPR025662">
    <property type="entry name" value="Sigma_54_int_dom_ATP-bd_1"/>
</dbReference>
<dbReference type="PROSITE" id="PS50045">
    <property type="entry name" value="SIGMA54_INTERACT_4"/>
    <property type="match status" value="1"/>
</dbReference>
<evidence type="ECO:0000259" key="7">
    <source>
        <dbReference type="PROSITE" id="PS50045"/>
    </source>
</evidence>
<dbReference type="SMART" id="SM00448">
    <property type="entry name" value="REC"/>
    <property type="match status" value="1"/>
</dbReference>
<dbReference type="HOGENOM" id="CLU_000445_0_6_0"/>
<dbReference type="Proteomes" id="UP000002572">
    <property type="component" value="Chromosome"/>
</dbReference>
<keyword evidence="1" id="KW-0547">Nucleotide-binding</keyword>
<dbReference type="AlphaFoldDB" id="E6W764"/>
<feature type="modified residue" description="4-aspartylphosphate" evidence="6">
    <location>
        <position position="59"/>
    </location>
</feature>
<keyword evidence="5" id="KW-0804">Transcription</keyword>
<evidence type="ECO:0000313" key="10">
    <source>
        <dbReference type="Proteomes" id="UP000002572"/>
    </source>
</evidence>
<evidence type="ECO:0000313" key="9">
    <source>
        <dbReference type="EMBL" id="ADU65142.1"/>
    </source>
</evidence>